<feature type="region of interest" description="Disordered" evidence="1">
    <location>
        <begin position="137"/>
        <end position="161"/>
    </location>
</feature>
<keyword evidence="3" id="KW-1185">Reference proteome</keyword>
<organism evidence="2 3">
    <name type="scientific">Boletus edulis BED1</name>
    <dbReference type="NCBI Taxonomy" id="1328754"/>
    <lineage>
        <taxon>Eukaryota</taxon>
        <taxon>Fungi</taxon>
        <taxon>Dikarya</taxon>
        <taxon>Basidiomycota</taxon>
        <taxon>Agaricomycotina</taxon>
        <taxon>Agaricomycetes</taxon>
        <taxon>Agaricomycetidae</taxon>
        <taxon>Boletales</taxon>
        <taxon>Boletineae</taxon>
        <taxon>Boletaceae</taxon>
        <taxon>Boletoideae</taxon>
        <taxon>Boletus</taxon>
    </lineage>
</organism>
<reference evidence="2" key="2">
    <citation type="journal article" date="2020" name="Nat. Commun.">
        <title>Large-scale genome sequencing of mycorrhizal fungi provides insights into the early evolution of symbiotic traits.</title>
        <authorList>
            <person name="Miyauchi S."/>
            <person name="Kiss E."/>
            <person name="Kuo A."/>
            <person name="Drula E."/>
            <person name="Kohler A."/>
            <person name="Sanchez-Garcia M."/>
            <person name="Morin E."/>
            <person name="Andreopoulos B."/>
            <person name="Barry K.W."/>
            <person name="Bonito G."/>
            <person name="Buee M."/>
            <person name="Carver A."/>
            <person name="Chen C."/>
            <person name="Cichocki N."/>
            <person name="Clum A."/>
            <person name="Culley D."/>
            <person name="Crous P.W."/>
            <person name="Fauchery L."/>
            <person name="Girlanda M."/>
            <person name="Hayes R.D."/>
            <person name="Keri Z."/>
            <person name="LaButti K."/>
            <person name="Lipzen A."/>
            <person name="Lombard V."/>
            <person name="Magnuson J."/>
            <person name="Maillard F."/>
            <person name="Murat C."/>
            <person name="Nolan M."/>
            <person name="Ohm R.A."/>
            <person name="Pangilinan J."/>
            <person name="Pereira M.F."/>
            <person name="Perotto S."/>
            <person name="Peter M."/>
            <person name="Pfister S."/>
            <person name="Riley R."/>
            <person name="Sitrit Y."/>
            <person name="Stielow J.B."/>
            <person name="Szollosi G."/>
            <person name="Zifcakova L."/>
            <person name="Stursova M."/>
            <person name="Spatafora J.W."/>
            <person name="Tedersoo L."/>
            <person name="Vaario L.M."/>
            <person name="Yamada A."/>
            <person name="Yan M."/>
            <person name="Wang P."/>
            <person name="Xu J."/>
            <person name="Bruns T."/>
            <person name="Baldrian P."/>
            <person name="Vilgalys R."/>
            <person name="Dunand C."/>
            <person name="Henrissat B."/>
            <person name="Grigoriev I.V."/>
            <person name="Hibbett D."/>
            <person name="Nagy L.G."/>
            <person name="Martin F.M."/>
        </authorList>
    </citation>
    <scope>NUCLEOTIDE SEQUENCE</scope>
    <source>
        <strain evidence="2">BED1</strain>
    </source>
</reference>
<dbReference type="EMBL" id="WHUW01000091">
    <property type="protein sequence ID" value="KAF8425810.1"/>
    <property type="molecule type" value="Genomic_DNA"/>
</dbReference>
<proteinExistence type="predicted"/>
<reference evidence="2" key="1">
    <citation type="submission" date="2019-10" db="EMBL/GenBank/DDBJ databases">
        <authorList>
            <consortium name="DOE Joint Genome Institute"/>
            <person name="Kuo A."/>
            <person name="Miyauchi S."/>
            <person name="Kiss E."/>
            <person name="Drula E."/>
            <person name="Kohler A."/>
            <person name="Sanchez-Garcia M."/>
            <person name="Andreopoulos B."/>
            <person name="Barry K.W."/>
            <person name="Bonito G."/>
            <person name="Buee M."/>
            <person name="Carver A."/>
            <person name="Chen C."/>
            <person name="Cichocki N."/>
            <person name="Clum A."/>
            <person name="Culley D."/>
            <person name="Crous P.W."/>
            <person name="Fauchery L."/>
            <person name="Girlanda M."/>
            <person name="Hayes R."/>
            <person name="Keri Z."/>
            <person name="LaButti K."/>
            <person name="Lipzen A."/>
            <person name="Lombard V."/>
            <person name="Magnuson J."/>
            <person name="Maillard F."/>
            <person name="Morin E."/>
            <person name="Murat C."/>
            <person name="Nolan M."/>
            <person name="Ohm R."/>
            <person name="Pangilinan J."/>
            <person name="Pereira M."/>
            <person name="Perotto S."/>
            <person name="Peter M."/>
            <person name="Riley R."/>
            <person name="Sitrit Y."/>
            <person name="Stielow B."/>
            <person name="Szollosi G."/>
            <person name="Zifcakova L."/>
            <person name="Stursova M."/>
            <person name="Spatafora J.W."/>
            <person name="Tedersoo L."/>
            <person name="Vaario L.-M."/>
            <person name="Yamada A."/>
            <person name="Yan M."/>
            <person name="Wang P."/>
            <person name="Xu J."/>
            <person name="Bruns T."/>
            <person name="Baldrian P."/>
            <person name="Vilgalys R."/>
            <person name="Henrissat B."/>
            <person name="Grigoriev I.V."/>
            <person name="Hibbett D."/>
            <person name="Nagy L.G."/>
            <person name="Martin F.M."/>
        </authorList>
    </citation>
    <scope>NUCLEOTIDE SEQUENCE</scope>
    <source>
        <strain evidence="2">BED1</strain>
    </source>
</reference>
<dbReference type="Proteomes" id="UP001194468">
    <property type="component" value="Unassembled WGS sequence"/>
</dbReference>
<name>A0AAD4G7K8_BOLED</name>
<feature type="region of interest" description="Disordered" evidence="1">
    <location>
        <begin position="1"/>
        <end position="20"/>
    </location>
</feature>
<evidence type="ECO:0000313" key="2">
    <source>
        <dbReference type="EMBL" id="KAF8425810.1"/>
    </source>
</evidence>
<dbReference type="AlphaFoldDB" id="A0AAD4G7K8"/>
<gene>
    <name evidence="2" type="ORF">L210DRAFT_3509216</name>
</gene>
<protein>
    <submittedName>
        <fullName evidence="2">Uncharacterized protein</fullName>
    </submittedName>
</protein>
<accession>A0AAD4G7K8</accession>
<sequence length="221" mass="23465">MVPTAEKLPRESVHPPRGGATAVPSCGWDFSVRSYACFFPSRPRAAPPDCGPCSRKTPAGEWTPTQGRDDCCPVMGVGLLPGQGRPRRTAVPAENLPQEGVHPPRGGTTTALLWEWDYSAKGGPAGLRSLQQKLSQESQAKGGPAGLWSLQQKTPAGECTPTQGRDDCCPFTGMGLFCKRLRPPGGGTLANLENLASSSKLGDKRLLYTQEVGGNVVRDQP</sequence>
<evidence type="ECO:0000313" key="3">
    <source>
        <dbReference type="Proteomes" id="UP001194468"/>
    </source>
</evidence>
<evidence type="ECO:0000256" key="1">
    <source>
        <dbReference type="SAM" id="MobiDB-lite"/>
    </source>
</evidence>
<comment type="caution">
    <text evidence="2">The sequence shown here is derived from an EMBL/GenBank/DDBJ whole genome shotgun (WGS) entry which is preliminary data.</text>
</comment>